<evidence type="ECO:0000256" key="4">
    <source>
        <dbReference type="RuleBase" id="RU003887"/>
    </source>
</evidence>
<accession>A0A554XCA1</accession>
<keyword evidence="7" id="KW-1185">Reference proteome</keyword>
<dbReference type="InterPro" id="IPR018496">
    <property type="entry name" value="PsdUridine_synth_RsuA/RluB_CS"/>
</dbReference>
<reference evidence="6 7" key="1">
    <citation type="submission" date="2019-07" db="EMBL/GenBank/DDBJ databases">
        <title>Tepidimonas taiwanensis I1-1 draft genome.</title>
        <authorList>
            <person name="Da Costa M.S."/>
            <person name="Froufe H.J.C."/>
            <person name="Egas C."/>
            <person name="Albuquerque L."/>
        </authorList>
    </citation>
    <scope>NUCLEOTIDE SEQUENCE [LARGE SCALE GENOMIC DNA]</scope>
    <source>
        <strain evidence="6 7">I1-1</strain>
    </source>
</reference>
<dbReference type="CDD" id="cd00165">
    <property type="entry name" value="S4"/>
    <property type="match status" value="1"/>
</dbReference>
<dbReference type="GO" id="GO:0005829">
    <property type="term" value="C:cytosol"/>
    <property type="evidence" value="ECO:0007669"/>
    <property type="project" value="UniProtKB-ARBA"/>
</dbReference>
<dbReference type="Gene3D" id="3.30.70.580">
    <property type="entry name" value="Pseudouridine synthase I, catalytic domain, N-terminal subdomain"/>
    <property type="match status" value="1"/>
</dbReference>
<evidence type="ECO:0000259" key="5">
    <source>
        <dbReference type="Pfam" id="PF00849"/>
    </source>
</evidence>
<dbReference type="InterPro" id="IPR020094">
    <property type="entry name" value="TruA/RsuA/RluB/E/F_N"/>
</dbReference>
<organism evidence="6 7">
    <name type="scientific">Tepidimonas taiwanensis</name>
    <dbReference type="NCBI Taxonomy" id="307486"/>
    <lineage>
        <taxon>Bacteria</taxon>
        <taxon>Pseudomonadati</taxon>
        <taxon>Pseudomonadota</taxon>
        <taxon>Betaproteobacteria</taxon>
        <taxon>Burkholderiales</taxon>
        <taxon>Tepidimonas</taxon>
    </lineage>
</organism>
<dbReference type="STRING" id="307486.GCA_000807215_01259"/>
<dbReference type="CDD" id="cd02553">
    <property type="entry name" value="PseudoU_synth_RsuA"/>
    <property type="match status" value="1"/>
</dbReference>
<name>A0A554XCA1_9BURK</name>
<dbReference type="RefSeq" id="WP_043700620.1">
    <property type="nucleotide sequence ID" value="NZ_CP083911.1"/>
</dbReference>
<dbReference type="OrthoDB" id="9807213at2"/>
<dbReference type="SUPFAM" id="SSF55120">
    <property type="entry name" value="Pseudouridine synthase"/>
    <property type="match status" value="1"/>
</dbReference>
<dbReference type="FunFam" id="3.30.70.1560:FF:000001">
    <property type="entry name" value="Pseudouridine synthase"/>
    <property type="match status" value="1"/>
</dbReference>
<dbReference type="InterPro" id="IPR020103">
    <property type="entry name" value="PsdUridine_synth_cat_dom_sf"/>
</dbReference>
<dbReference type="Proteomes" id="UP000317763">
    <property type="component" value="Unassembled WGS sequence"/>
</dbReference>
<keyword evidence="2 4" id="KW-0413">Isomerase</keyword>
<dbReference type="AlphaFoldDB" id="A0A554XCA1"/>
<evidence type="ECO:0000256" key="3">
    <source>
        <dbReference type="PROSITE-ProRule" id="PRU00182"/>
    </source>
</evidence>
<dbReference type="PANTHER" id="PTHR47683:SF2">
    <property type="entry name" value="RNA-BINDING S4 DOMAIN-CONTAINING PROTEIN"/>
    <property type="match status" value="1"/>
</dbReference>
<dbReference type="GO" id="GO:0120159">
    <property type="term" value="F:rRNA pseudouridine synthase activity"/>
    <property type="evidence" value="ECO:0007669"/>
    <property type="project" value="UniProtKB-ARBA"/>
</dbReference>
<dbReference type="InterPro" id="IPR000748">
    <property type="entry name" value="PsdUridine_synth_RsuA/RluB/E/F"/>
</dbReference>
<evidence type="ECO:0000256" key="1">
    <source>
        <dbReference type="ARBA" id="ARBA00008348"/>
    </source>
</evidence>
<gene>
    <name evidence="6" type="primary">rsuA</name>
    <name evidence="6" type="ORF">Ttaiw_00638</name>
</gene>
<dbReference type="GO" id="GO:0000455">
    <property type="term" value="P:enzyme-directed rRNA pseudouridine synthesis"/>
    <property type="evidence" value="ECO:0007669"/>
    <property type="project" value="UniProtKB-ARBA"/>
</dbReference>
<dbReference type="EC" id="5.4.99.-" evidence="4"/>
<dbReference type="InterPro" id="IPR050343">
    <property type="entry name" value="RsuA_PseudoU_synthase"/>
</dbReference>
<protein>
    <recommendedName>
        <fullName evidence="4">Pseudouridine synthase</fullName>
        <ecNumber evidence="4">5.4.99.-</ecNumber>
    </recommendedName>
</protein>
<feature type="domain" description="Pseudouridine synthase RsuA/RluA-like" evidence="5">
    <location>
        <begin position="68"/>
        <end position="205"/>
    </location>
</feature>
<keyword evidence="3" id="KW-0694">RNA-binding</keyword>
<dbReference type="PROSITE" id="PS01149">
    <property type="entry name" value="PSI_RSU"/>
    <property type="match status" value="1"/>
</dbReference>
<dbReference type="NCBIfam" id="TIGR00093">
    <property type="entry name" value="pseudouridine synthase"/>
    <property type="match status" value="1"/>
</dbReference>
<evidence type="ECO:0000256" key="2">
    <source>
        <dbReference type="ARBA" id="ARBA00023235"/>
    </source>
</evidence>
<evidence type="ECO:0000313" key="7">
    <source>
        <dbReference type="Proteomes" id="UP000317763"/>
    </source>
</evidence>
<dbReference type="GO" id="GO:0003723">
    <property type="term" value="F:RNA binding"/>
    <property type="evidence" value="ECO:0007669"/>
    <property type="project" value="UniProtKB-KW"/>
</dbReference>
<sequence>MRWEDVLYTQGFGTRRECRFLIAAGAVQVGGDRRPVTDPDEPFAGGGPAPGMVFWVQGQRWCYQPRAYLMLHKPAGYECSQRPGAWPPVRALLPPPLRRRPGLATRGVQPIGRLDQDTTGLLLLSDDGAFIHRLSSPRHHVPKVYEVTCRHPVDAAQLARLREGVVLRDDPRPVRPAALEVIGERRLRLTLTEGRYHQVKRMVAAAGNRVEALHRSAIGPVQLPPDLPPGAWRWLSPDEIAALHAAGVRADRPETR</sequence>
<dbReference type="SUPFAM" id="SSF55174">
    <property type="entry name" value="Alpha-L RNA-binding motif"/>
    <property type="match status" value="1"/>
</dbReference>
<comment type="caution">
    <text evidence="6">The sequence shown here is derived from an EMBL/GenBank/DDBJ whole genome shotgun (WGS) entry which is preliminary data.</text>
</comment>
<dbReference type="Pfam" id="PF00849">
    <property type="entry name" value="PseudoU_synth_2"/>
    <property type="match status" value="1"/>
</dbReference>
<dbReference type="PROSITE" id="PS50889">
    <property type="entry name" value="S4"/>
    <property type="match status" value="1"/>
</dbReference>
<dbReference type="Gene3D" id="3.30.70.1560">
    <property type="entry name" value="Alpha-L RNA-binding motif"/>
    <property type="match status" value="1"/>
</dbReference>
<proteinExistence type="inferred from homology"/>
<dbReference type="EMBL" id="VJOM01000004">
    <property type="protein sequence ID" value="TSE33384.1"/>
    <property type="molecule type" value="Genomic_DNA"/>
</dbReference>
<evidence type="ECO:0000313" key="6">
    <source>
        <dbReference type="EMBL" id="TSE33384.1"/>
    </source>
</evidence>
<dbReference type="InterPro" id="IPR006145">
    <property type="entry name" value="PsdUridine_synth_RsuA/RluA"/>
</dbReference>
<comment type="similarity">
    <text evidence="1 4">Belongs to the pseudouridine synthase RsuA family.</text>
</comment>
<dbReference type="PANTHER" id="PTHR47683">
    <property type="entry name" value="PSEUDOURIDINE SYNTHASE FAMILY PROTEIN-RELATED"/>
    <property type="match status" value="1"/>
</dbReference>
<dbReference type="InterPro" id="IPR042092">
    <property type="entry name" value="PsdUridine_s_RsuA/RluB/E/F_cat"/>
</dbReference>